<keyword evidence="1" id="KW-1133">Transmembrane helix</keyword>
<dbReference type="EMBL" id="BAAANN010000002">
    <property type="protein sequence ID" value="GAA1942444.1"/>
    <property type="molecule type" value="Genomic_DNA"/>
</dbReference>
<dbReference type="RefSeq" id="WP_344413316.1">
    <property type="nucleotide sequence ID" value="NZ_BAAANN010000002.1"/>
</dbReference>
<gene>
    <name evidence="2" type="ORF">GCM10009754_07300</name>
</gene>
<keyword evidence="3" id="KW-1185">Reference proteome</keyword>
<keyword evidence="1" id="KW-0812">Transmembrane</keyword>
<dbReference type="Proteomes" id="UP001501116">
    <property type="component" value="Unassembled WGS sequence"/>
</dbReference>
<protein>
    <submittedName>
        <fullName evidence="2">TadE family type IV pilus minor pilin</fullName>
    </submittedName>
</protein>
<dbReference type="InterPro" id="IPR049790">
    <property type="entry name" value="Rv3655c/TadE"/>
</dbReference>
<sequence length="131" mass="12891">MRSTSSAEVPANARGDPESGAVTVEAAIAVCALVFVLGLVLAGFAAVSGQLRCTDAASEAARLIARGQRPLAERAVAEIAPPGAVLTTSGEAGGIRVDVRATPLGGMLPVDLHGTAYAVLEPGEGGGRASG</sequence>
<organism evidence="2 3">
    <name type="scientific">Amycolatopsis minnesotensis</name>
    <dbReference type="NCBI Taxonomy" id="337894"/>
    <lineage>
        <taxon>Bacteria</taxon>
        <taxon>Bacillati</taxon>
        <taxon>Actinomycetota</taxon>
        <taxon>Actinomycetes</taxon>
        <taxon>Pseudonocardiales</taxon>
        <taxon>Pseudonocardiaceae</taxon>
        <taxon>Amycolatopsis</taxon>
    </lineage>
</organism>
<dbReference type="NCBIfam" id="NF041390">
    <property type="entry name" value="TadE_Rv3655c"/>
    <property type="match status" value="1"/>
</dbReference>
<proteinExistence type="predicted"/>
<comment type="caution">
    <text evidence="2">The sequence shown here is derived from an EMBL/GenBank/DDBJ whole genome shotgun (WGS) entry which is preliminary data.</text>
</comment>
<name>A0ABN2Q2H8_9PSEU</name>
<reference evidence="2 3" key="1">
    <citation type="journal article" date="2019" name="Int. J. Syst. Evol. Microbiol.">
        <title>The Global Catalogue of Microorganisms (GCM) 10K type strain sequencing project: providing services to taxonomists for standard genome sequencing and annotation.</title>
        <authorList>
            <consortium name="The Broad Institute Genomics Platform"/>
            <consortium name="The Broad Institute Genome Sequencing Center for Infectious Disease"/>
            <person name="Wu L."/>
            <person name="Ma J."/>
        </authorList>
    </citation>
    <scope>NUCLEOTIDE SEQUENCE [LARGE SCALE GENOMIC DNA]</scope>
    <source>
        <strain evidence="2 3">JCM 14545</strain>
    </source>
</reference>
<feature type="transmembrane region" description="Helical" evidence="1">
    <location>
        <begin position="26"/>
        <end position="47"/>
    </location>
</feature>
<evidence type="ECO:0000313" key="2">
    <source>
        <dbReference type="EMBL" id="GAA1942444.1"/>
    </source>
</evidence>
<keyword evidence="1" id="KW-0472">Membrane</keyword>
<accession>A0ABN2Q2H8</accession>
<evidence type="ECO:0000313" key="3">
    <source>
        <dbReference type="Proteomes" id="UP001501116"/>
    </source>
</evidence>
<evidence type="ECO:0000256" key="1">
    <source>
        <dbReference type="SAM" id="Phobius"/>
    </source>
</evidence>